<evidence type="ECO:0000259" key="1">
    <source>
        <dbReference type="Pfam" id="PF00561"/>
    </source>
</evidence>
<dbReference type="EMBL" id="CP090958">
    <property type="protein sequence ID" value="WGW11258.1"/>
    <property type="molecule type" value="Genomic_DNA"/>
</dbReference>
<keyword evidence="2" id="KW-0378">Hydrolase</keyword>
<protein>
    <submittedName>
        <fullName evidence="2">Alpha/beta hydrolase</fullName>
    </submittedName>
</protein>
<keyword evidence="3" id="KW-1185">Reference proteome</keyword>
<dbReference type="PRINTS" id="PR00111">
    <property type="entry name" value="ABHYDROLASE"/>
</dbReference>
<dbReference type="GO" id="GO:0016787">
    <property type="term" value="F:hydrolase activity"/>
    <property type="evidence" value="ECO:0007669"/>
    <property type="project" value="UniProtKB-KW"/>
</dbReference>
<organism evidence="2 3">
    <name type="scientific">Saxibacter everestensis</name>
    <dbReference type="NCBI Taxonomy" id="2909229"/>
    <lineage>
        <taxon>Bacteria</taxon>
        <taxon>Bacillati</taxon>
        <taxon>Actinomycetota</taxon>
        <taxon>Actinomycetes</taxon>
        <taxon>Micrococcales</taxon>
        <taxon>Brevibacteriaceae</taxon>
        <taxon>Saxibacter</taxon>
    </lineage>
</organism>
<dbReference type="Gene3D" id="3.40.50.1820">
    <property type="entry name" value="alpha/beta hydrolase"/>
    <property type="match status" value="1"/>
</dbReference>
<reference evidence="2 3" key="1">
    <citation type="submission" date="2023-05" db="EMBL/GenBank/DDBJ databases">
        <title>Lithophilousrod everest ZFBP1038 complete genpme.</title>
        <authorList>
            <person name="Tian M."/>
        </authorList>
    </citation>
    <scope>NUCLEOTIDE SEQUENCE [LARGE SCALE GENOMIC DNA]</scope>
    <source>
        <strain evidence="2 3">ZFBP1038</strain>
    </source>
</reference>
<feature type="domain" description="AB hydrolase-1" evidence="1">
    <location>
        <begin position="23"/>
        <end position="257"/>
    </location>
</feature>
<dbReference type="RefSeq" id="WP_349638043.1">
    <property type="nucleotide sequence ID" value="NZ_CP090958.1"/>
</dbReference>
<dbReference type="InterPro" id="IPR029058">
    <property type="entry name" value="AB_hydrolase_fold"/>
</dbReference>
<proteinExistence type="predicted"/>
<accession>A0ABY8QQJ0</accession>
<dbReference type="Pfam" id="PF00561">
    <property type="entry name" value="Abhydrolase_1"/>
    <property type="match status" value="1"/>
</dbReference>
<dbReference type="Proteomes" id="UP001209083">
    <property type="component" value="Chromosome"/>
</dbReference>
<dbReference type="InterPro" id="IPR050266">
    <property type="entry name" value="AB_hydrolase_sf"/>
</dbReference>
<evidence type="ECO:0000313" key="3">
    <source>
        <dbReference type="Proteomes" id="UP001209083"/>
    </source>
</evidence>
<dbReference type="InterPro" id="IPR000073">
    <property type="entry name" value="AB_hydrolase_1"/>
</dbReference>
<name>A0ABY8QQJ0_9MICO</name>
<sequence>MELSSRFEWRGRSVAWHRLGLGPPVVMCHGTPWSSTVWSPFAEALSADFSVYLWDMPGYGQSSKQPSHDVDLGTQAELLRDILQYWELESPQVVAHDYGGAVSLRAHLLHGASYASLALVDVVALHPWGSDFFRLVAENAEVFAAQPTAIHRGALEAYIAGASHRGLSPEQMNALTEPWLSAEGQGAFYRQIAAADERYTDEIQDLYAAIDIPVKVIWGRNDTWIPADRATQLAQLIPGAELELIDNAGHLIQYDAPVQLATALQRWLTAGQ</sequence>
<dbReference type="SUPFAM" id="SSF53474">
    <property type="entry name" value="alpha/beta-Hydrolases"/>
    <property type="match status" value="1"/>
</dbReference>
<dbReference type="PANTHER" id="PTHR43798">
    <property type="entry name" value="MONOACYLGLYCEROL LIPASE"/>
    <property type="match status" value="1"/>
</dbReference>
<gene>
    <name evidence="2" type="ORF">LWF01_14345</name>
</gene>
<evidence type="ECO:0000313" key="2">
    <source>
        <dbReference type="EMBL" id="WGW11258.1"/>
    </source>
</evidence>